<dbReference type="WBParaSite" id="Pan_g4340.t1">
    <property type="protein sequence ID" value="Pan_g4340.t1"/>
    <property type="gene ID" value="Pan_g4340"/>
</dbReference>
<dbReference type="Proteomes" id="UP000492821">
    <property type="component" value="Unassembled WGS sequence"/>
</dbReference>
<evidence type="ECO:0000313" key="1">
    <source>
        <dbReference type="Proteomes" id="UP000492821"/>
    </source>
</evidence>
<sequence length="158" mass="18026">MPSSQKFTCEIMTNDVRHGLLHIYIRHYPEIEQQVPLLKARRFKLPMTLQEKMALVNAAADSVTANAAITDFESELNLRTLRSTMKTLFAAQMMVLSYLQRIVDNQTAVRTIVQGRYQLRYPLKAGTELVLGPSDAMNAVTSFNDPRRVRYIVTAYIC</sequence>
<name>A0A7E4VWV2_PANRE</name>
<evidence type="ECO:0000313" key="2">
    <source>
        <dbReference type="WBParaSite" id="Pan_g4340.t1"/>
    </source>
</evidence>
<keyword evidence="1" id="KW-1185">Reference proteome</keyword>
<dbReference type="AlphaFoldDB" id="A0A7E4VWV2"/>
<organism evidence="1 2">
    <name type="scientific">Panagrellus redivivus</name>
    <name type="common">Microworm</name>
    <dbReference type="NCBI Taxonomy" id="6233"/>
    <lineage>
        <taxon>Eukaryota</taxon>
        <taxon>Metazoa</taxon>
        <taxon>Ecdysozoa</taxon>
        <taxon>Nematoda</taxon>
        <taxon>Chromadorea</taxon>
        <taxon>Rhabditida</taxon>
        <taxon>Tylenchina</taxon>
        <taxon>Panagrolaimomorpha</taxon>
        <taxon>Panagrolaimoidea</taxon>
        <taxon>Panagrolaimidae</taxon>
        <taxon>Panagrellus</taxon>
    </lineage>
</organism>
<proteinExistence type="predicted"/>
<reference evidence="2" key="2">
    <citation type="submission" date="2020-10" db="UniProtKB">
        <authorList>
            <consortium name="WormBaseParasite"/>
        </authorList>
    </citation>
    <scope>IDENTIFICATION</scope>
</reference>
<reference evidence="1" key="1">
    <citation type="journal article" date="2013" name="Genetics">
        <title>The draft genome and transcriptome of Panagrellus redivivus are shaped by the harsh demands of a free-living lifestyle.</title>
        <authorList>
            <person name="Srinivasan J."/>
            <person name="Dillman A.R."/>
            <person name="Macchietto M.G."/>
            <person name="Heikkinen L."/>
            <person name="Lakso M."/>
            <person name="Fracchia K.M."/>
            <person name="Antoshechkin I."/>
            <person name="Mortazavi A."/>
            <person name="Wong G."/>
            <person name="Sternberg P.W."/>
        </authorList>
    </citation>
    <scope>NUCLEOTIDE SEQUENCE [LARGE SCALE GENOMIC DNA]</scope>
    <source>
        <strain evidence="1">MT8872</strain>
    </source>
</reference>
<accession>A0A7E4VWV2</accession>
<protein>
    <submittedName>
        <fullName evidence="2">Helitron_like_N domain-containing protein</fullName>
    </submittedName>
</protein>